<dbReference type="InterPro" id="IPR021416">
    <property type="entry name" value="DUF3048_N"/>
</dbReference>
<accession>A0A1E7JRN9</accession>
<dbReference type="InterPro" id="IPR035328">
    <property type="entry name" value="DUF3048_C"/>
</dbReference>
<evidence type="ECO:0008006" key="6">
    <source>
        <dbReference type="Google" id="ProtNLM"/>
    </source>
</evidence>
<dbReference type="Proteomes" id="UP000176101">
    <property type="component" value="Unassembled WGS sequence"/>
</dbReference>
<comment type="caution">
    <text evidence="4">The sequence shown here is derived from an EMBL/GenBank/DDBJ whole genome shotgun (WGS) entry which is preliminary data.</text>
</comment>
<dbReference type="Pfam" id="PF11258">
    <property type="entry name" value="DUF3048"/>
    <property type="match status" value="1"/>
</dbReference>
<evidence type="ECO:0000313" key="5">
    <source>
        <dbReference type="Proteomes" id="UP000176101"/>
    </source>
</evidence>
<organism evidence="4 5">
    <name type="scientific">Streptomyces oceani</name>
    <dbReference type="NCBI Taxonomy" id="1075402"/>
    <lineage>
        <taxon>Bacteria</taxon>
        <taxon>Bacillati</taxon>
        <taxon>Actinomycetota</taxon>
        <taxon>Actinomycetes</taxon>
        <taxon>Kitasatosporales</taxon>
        <taxon>Streptomycetaceae</taxon>
        <taxon>Streptomyces</taxon>
    </lineage>
</organism>
<dbReference type="InterPro" id="IPR023158">
    <property type="entry name" value="YerB-like_sf"/>
</dbReference>
<dbReference type="AlphaFoldDB" id="A0A1E7JRN9"/>
<sequence>MPQLGTTSTASGGTARRRRTRVCAAVLAVGALTAGTVAQSGAQAETPAPQAKEDISPFTGLPAEPAPVMAVKLDNHPDARPHTALEKADMVVVEQVEGGLSRLIGVYASQQPERIGPVRSARDYNIEQLRMFDRPALAYSGAAKGTEELIQKSPLYALSNDTFPSGYVRDEAGEPPHNLYAQPDKILDAAPDASLSSDIGFRFGAEPKDGVPTEEAHVEYPSASTGFSWSEKEDRWLASFDGEPAENAKGERLGGKTVVIQEVDMRPSEINPKTPYIETVGEGKATVLRDGAAFDTTWKRTDAEGDTTFTRPNGDRMPFDRGQVWVVYKER</sequence>
<feature type="domain" description="DUF3048" evidence="2">
    <location>
        <begin position="59"/>
        <end position="193"/>
    </location>
</feature>
<evidence type="ECO:0000313" key="4">
    <source>
        <dbReference type="EMBL" id="OEU91442.1"/>
    </source>
</evidence>
<proteinExistence type="predicted"/>
<name>A0A1E7JRN9_9ACTN</name>
<dbReference type="Gene3D" id="3.50.90.10">
    <property type="entry name" value="YerB-like"/>
    <property type="match status" value="1"/>
</dbReference>
<feature type="domain" description="DUF3048" evidence="3">
    <location>
        <begin position="218"/>
        <end position="326"/>
    </location>
</feature>
<feature type="region of interest" description="Disordered" evidence="1">
    <location>
        <begin position="38"/>
        <end position="60"/>
    </location>
</feature>
<dbReference type="STRING" id="1075402.AN216_25295"/>
<gene>
    <name evidence="4" type="ORF">AN216_25295</name>
</gene>
<dbReference type="OrthoDB" id="9779102at2"/>
<keyword evidence="5" id="KW-1185">Reference proteome</keyword>
<dbReference type="EMBL" id="LJGU01000158">
    <property type="protein sequence ID" value="OEU91442.1"/>
    <property type="molecule type" value="Genomic_DNA"/>
</dbReference>
<evidence type="ECO:0000259" key="3">
    <source>
        <dbReference type="Pfam" id="PF17479"/>
    </source>
</evidence>
<reference evidence="4 5" key="1">
    <citation type="journal article" date="2016" name="Front. Microbiol.">
        <title>Comparative Genomics Analysis of Streptomyces Species Reveals Their Adaptation to the Marine Environment and Their Diversity at the Genomic Level.</title>
        <authorList>
            <person name="Tian X."/>
            <person name="Zhang Z."/>
            <person name="Yang T."/>
            <person name="Chen M."/>
            <person name="Li J."/>
            <person name="Chen F."/>
            <person name="Yang J."/>
            <person name="Li W."/>
            <person name="Zhang B."/>
            <person name="Zhang Z."/>
            <person name="Wu J."/>
            <person name="Zhang C."/>
            <person name="Long L."/>
            <person name="Xiao J."/>
        </authorList>
    </citation>
    <scope>NUCLEOTIDE SEQUENCE [LARGE SCALE GENOMIC DNA]</scope>
    <source>
        <strain evidence="4 5">SCSIO 02100</strain>
    </source>
</reference>
<protein>
    <recommendedName>
        <fullName evidence="6">DUF3048 domain-containing protein</fullName>
    </recommendedName>
</protein>
<evidence type="ECO:0000259" key="2">
    <source>
        <dbReference type="Pfam" id="PF11258"/>
    </source>
</evidence>
<evidence type="ECO:0000256" key="1">
    <source>
        <dbReference type="SAM" id="MobiDB-lite"/>
    </source>
</evidence>
<dbReference type="Pfam" id="PF17479">
    <property type="entry name" value="DUF3048_C"/>
    <property type="match status" value="1"/>
</dbReference>
<dbReference type="SUPFAM" id="SSF159774">
    <property type="entry name" value="YerB-like"/>
    <property type="match status" value="1"/>
</dbReference>
<dbReference type="PATRIC" id="fig|1075402.3.peg.5548"/>